<gene>
    <name evidence="4" type="ORF">PBV87_10570</name>
</gene>
<feature type="domain" description="Gfo/Idh/MocA-like oxidoreductase C-terminal" evidence="3">
    <location>
        <begin position="141"/>
        <end position="382"/>
    </location>
</feature>
<dbReference type="Gene3D" id="3.40.50.720">
    <property type="entry name" value="NAD(P)-binding Rossmann-like Domain"/>
    <property type="match status" value="1"/>
</dbReference>
<dbReference type="Pfam" id="PF02894">
    <property type="entry name" value="GFO_IDH_MocA_C"/>
    <property type="match status" value="1"/>
</dbReference>
<dbReference type="AlphaFoldDB" id="A0AA42DN18"/>
<protein>
    <submittedName>
        <fullName evidence="4">Gfo/Idh/MocA family oxidoreductase</fullName>
    </submittedName>
</protein>
<dbReference type="Gene3D" id="3.30.360.10">
    <property type="entry name" value="Dihydrodipicolinate Reductase, domain 2"/>
    <property type="match status" value="1"/>
</dbReference>
<sequence length="423" mass="47518">MNKQITTIILGLGGRGRDIYGRYILEHPQEIKVVGIADVDEEKLVRVGKDFSLPKKACFTSAEAILAQPKMADCALICTQDKDHVNHAKMALEKGYHLLLEKPVSDSIEACEELVELAKIHKRHVVVCHVLRYTPFYNTIKDCITKGDIGEVVTVQAIENVGYWHQAHSFVRGNWRKTSESSPMILAKCCHDLDILLWLVGKSCKQVSSFGNNYLFKEEKAPEGATLRCTDNCLARKECPYDAVRYYVEDPVTGVKGGKKDWPINIVAPVPTEESVMEALKTGPYGRCVYHCDNDVVDHQVVNMLCEDGVTINFTMTAFSDRCYRYLKVMGTKGCIEADMDKNVVSVFKFGEEPIHYMIDNETSIEGHGGGDEKMMDQFIELMRNPEHISSLQTSLEKSIESHIVALKAEASRLEEGKVFTVK</sequence>
<dbReference type="InterPro" id="IPR036291">
    <property type="entry name" value="NAD(P)-bd_dom_sf"/>
</dbReference>
<organism evidence="4 5">
    <name type="scientific">Holtiella tumoricola</name>
    <dbReference type="NCBI Taxonomy" id="3018743"/>
    <lineage>
        <taxon>Bacteria</taxon>
        <taxon>Bacillati</taxon>
        <taxon>Bacillota</taxon>
        <taxon>Clostridia</taxon>
        <taxon>Lachnospirales</taxon>
        <taxon>Cellulosilyticaceae</taxon>
        <taxon>Holtiella</taxon>
    </lineage>
</organism>
<dbReference type="Proteomes" id="UP001169242">
    <property type="component" value="Unassembled WGS sequence"/>
</dbReference>
<dbReference type="RefSeq" id="WP_271012230.1">
    <property type="nucleotide sequence ID" value="NZ_JAQIFT010000043.1"/>
</dbReference>
<evidence type="ECO:0000256" key="1">
    <source>
        <dbReference type="ARBA" id="ARBA00010928"/>
    </source>
</evidence>
<dbReference type="PANTHER" id="PTHR43377:SF2">
    <property type="entry name" value="BINDING ROSSMANN FOLD OXIDOREDUCTASE, PUTATIVE (AFU_ORTHOLOGUE AFUA_4G00560)-RELATED"/>
    <property type="match status" value="1"/>
</dbReference>
<dbReference type="InterPro" id="IPR051450">
    <property type="entry name" value="Gfo/Idh/MocA_Oxidoreductases"/>
</dbReference>
<accession>A0AA42DN18</accession>
<dbReference type="SUPFAM" id="SSF51735">
    <property type="entry name" value="NAD(P)-binding Rossmann-fold domains"/>
    <property type="match status" value="1"/>
</dbReference>
<keyword evidence="5" id="KW-1185">Reference proteome</keyword>
<dbReference type="PANTHER" id="PTHR43377">
    <property type="entry name" value="BILIVERDIN REDUCTASE A"/>
    <property type="match status" value="1"/>
</dbReference>
<comment type="similarity">
    <text evidence="1">Belongs to the Gfo/Idh/MocA family.</text>
</comment>
<dbReference type="InterPro" id="IPR000683">
    <property type="entry name" value="Gfo/Idh/MocA-like_OxRdtase_N"/>
</dbReference>
<dbReference type="EMBL" id="JAQIFT010000043">
    <property type="protein sequence ID" value="MDA3731922.1"/>
    <property type="molecule type" value="Genomic_DNA"/>
</dbReference>
<evidence type="ECO:0000259" key="3">
    <source>
        <dbReference type="Pfam" id="PF02894"/>
    </source>
</evidence>
<evidence type="ECO:0000313" key="4">
    <source>
        <dbReference type="EMBL" id="MDA3731922.1"/>
    </source>
</evidence>
<dbReference type="GO" id="GO:0000166">
    <property type="term" value="F:nucleotide binding"/>
    <property type="evidence" value="ECO:0007669"/>
    <property type="project" value="InterPro"/>
</dbReference>
<evidence type="ECO:0000313" key="5">
    <source>
        <dbReference type="Proteomes" id="UP001169242"/>
    </source>
</evidence>
<dbReference type="Pfam" id="PF01408">
    <property type="entry name" value="GFO_IDH_MocA"/>
    <property type="match status" value="1"/>
</dbReference>
<reference evidence="4" key="1">
    <citation type="journal article" date="2023" name="Int. J. Syst. Evol. Microbiol.">
        <title>&lt;i&gt;Holtiella tumoricola&lt;/i&gt; gen. nov. sp. nov., isolated from a human clinical sample.</title>
        <authorList>
            <person name="Allen-Vercoe E."/>
            <person name="Daigneault M.C."/>
            <person name="Vancuren S.J."/>
            <person name="Cochrane K."/>
            <person name="O'Neal L.L."/>
            <person name="Sankaranarayanan K."/>
            <person name="Lawson P.A."/>
        </authorList>
    </citation>
    <scope>NUCLEOTIDE SEQUENCE</scope>
    <source>
        <strain evidence="4">CC70A</strain>
    </source>
</reference>
<feature type="domain" description="Gfo/Idh/MocA-like oxidoreductase N-terminal" evidence="2">
    <location>
        <begin position="7"/>
        <end position="127"/>
    </location>
</feature>
<dbReference type="InterPro" id="IPR004104">
    <property type="entry name" value="Gfo/Idh/MocA-like_OxRdtase_C"/>
</dbReference>
<proteinExistence type="inferred from homology"/>
<comment type="caution">
    <text evidence="4">The sequence shown here is derived from an EMBL/GenBank/DDBJ whole genome shotgun (WGS) entry which is preliminary data.</text>
</comment>
<dbReference type="SUPFAM" id="SSF55347">
    <property type="entry name" value="Glyceraldehyde-3-phosphate dehydrogenase-like, C-terminal domain"/>
    <property type="match status" value="1"/>
</dbReference>
<evidence type="ECO:0000259" key="2">
    <source>
        <dbReference type="Pfam" id="PF01408"/>
    </source>
</evidence>
<name>A0AA42DN18_9FIRM</name>